<evidence type="ECO:0000256" key="3">
    <source>
        <dbReference type="ARBA" id="ARBA00022679"/>
    </source>
</evidence>
<organism evidence="6 7">
    <name type="scientific">Senna tora</name>
    <dbReference type="NCBI Taxonomy" id="362788"/>
    <lineage>
        <taxon>Eukaryota</taxon>
        <taxon>Viridiplantae</taxon>
        <taxon>Streptophyta</taxon>
        <taxon>Embryophyta</taxon>
        <taxon>Tracheophyta</taxon>
        <taxon>Spermatophyta</taxon>
        <taxon>Magnoliopsida</taxon>
        <taxon>eudicotyledons</taxon>
        <taxon>Gunneridae</taxon>
        <taxon>Pentapetalae</taxon>
        <taxon>rosids</taxon>
        <taxon>fabids</taxon>
        <taxon>Fabales</taxon>
        <taxon>Fabaceae</taxon>
        <taxon>Caesalpinioideae</taxon>
        <taxon>Cassia clade</taxon>
        <taxon>Senna</taxon>
    </lineage>
</organism>
<dbReference type="InterPro" id="IPR002213">
    <property type="entry name" value="UDP_glucos_trans"/>
</dbReference>
<dbReference type="FunFam" id="3.40.50.2000:FF:000057">
    <property type="entry name" value="Glycosyltransferase"/>
    <property type="match status" value="1"/>
</dbReference>
<comment type="caution">
    <text evidence="6">The sequence shown here is derived from an EMBL/GenBank/DDBJ whole genome shotgun (WGS) entry which is preliminary data.</text>
</comment>
<dbReference type="GO" id="GO:0080043">
    <property type="term" value="F:quercetin 3-O-glucosyltransferase activity"/>
    <property type="evidence" value="ECO:0007669"/>
    <property type="project" value="TreeGrafter"/>
</dbReference>
<keyword evidence="2 4" id="KW-0328">Glycosyltransferase</keyword>
<dbReference type="GO" id="GO:0080044">
    <property type="term" value="F:quercetin 7-O-glucosyltransferase activity"/>
    <property type="evidence" value="ECO:0007669"/>
    <property type="project" value="TreeGrafter"/>
</dbReference>
<evidence type="ECO:0000256" key="5">
    <source>
        <dbReference type="RuleBase" id="RU362057"/>
    </source>
</evidence>
<name>A0A835CKU3_9FABA</name>
<comment type="similarity">
    <text evidence="1 4">Belongs to the UDP-glycosyltransferase family.</text>
</comment>
<dbReference type="PANTHER" id="PTHR11926">
    <property type="entry name" value="GLUCOSYL/GLUCURONOSYL TRANSFERASES"/>
    <property type="match status" value="1"/>
</dbReference>
<keyword evidence="7" id="KW-1185">Reference proteome</keyword>
<accession>A0A835CKU3</accession>
<evidence type="ECO:0000256" key="4">
    <source>
        <dbReference type="RuleBase" id="RU003718"/>
    </source>
</evidence>
<dbReference type="OrthoDB" id="5835829at2759"/>
<dbReference type="Gene3D" id="3.40.50.2000">
    <property type="entry name" value="Glycogen Phosphorylase B"/>
    <property type="match status" value="2"/>
</dbReference>
<evidence type="ECO:0000256" key="2">
    <source>
        <dbReference type="ARBA" id="ARBA00022676"/>
    </source>
</evidence>
<dbReference type="GO" id="GO:0032787">
    <property type="term" value="P:monocarboxylic acid metabolic process"/>
    <property type="evidence" value="ECO:0007669"/>
    <property type="project" value="UniProtKB-ARBA"/>
</dbReference>
<dbReference type="EMBL" id="JAAIUW010000001">
    <property type="protein sequence ID" value="KAF7845131.1"/>
    <property type="molecule type" value="Genomic_DNA"/>
</dbReference>
<protein>
    <recommendedName>
        <fullName evidence="5">Glycosyltransferase</fullName>
        <ecNumber evidence="5">2.4.1.-</ecNumber>
    </recommendedName>
</protein>
<dbReference type="Proteomes" id="UP000634136">
    <property type="component" value="Unassembled WGS sequence"/>
</dbReference>
<dbReference type="CDD" id="cd03784">
    <property type="entry name" value="GT1_Gtf-like"/>
    <property type="match status" value="1"/>
</dbReference>
<dbReference type="PANTHER" id="PTHR11926:SF1540">
    <property type="entry name" value="GLYCOSYLTRANSFERASE"/>
    <property type="match status" value="1"/>
</dbReference>
<gene>
    <name evidence="6" type="ORF">G2W53_002036</name>
</gene>
<dbReference type="EC" id="2.4.1.-" evidence="5"/>
<dbReference type="Pfam" id="PF00201">
    <property type="entry name" value="UDPGT"/>
    <property type="match status" value="1"/>
</dbReference>
<evidence type="ECO:0000313" key="6">
    <source>
        <dbReference type="EMBL" id="KAF7845131.1"/>
    </source>
</evidence>
<reference evidence="6" key="1">
    <citation type="submission" date="2020-09" db="EMBL/GenBank/DDBJ databases">
        <title>Genome-Enabled Discovery of Anthraquinone Biosynthesis in Senna tora.</title>
        <authorList>
            <person name="Kang S.-H."/>
            <person name="Pandey R.P."/>
            <person name="Lee C.-M."/>
            <person name="Sim J.-S."/>
            <person name="Jeong J.-T."/>
            <person name="Choi B.-S."/>
            <person name="Jung M."/>
            <person name="Ginzburg D."/>
            <person name="Zhao K."/>
            <person name="Won S.Y."/>
            <person name="Oh T.-J."/>
            <person name="Yu Y."/>
            <person name="Kim N.-H."/>
            <person name="Lee O.R."/>
            <person name="Lee T.-H."/>
            <person name="Bashyal P."/>
            <person name="Kim T.-S."/>
            <person name="Lee W.-H."/>
            <person name="Kawkins C."/>
            <person name="Kim C.-K."/>
            <person name="Kim J.S."/>
            <person name="Ahn B.O."/>
            <person name="Rhee S.Y."/>
            <person name="Sohng J.K."/>
        </authorList>
    </citation>
    <scope>NUCLEOTIDE SEQUENCE</scope>
    <source>
        <tissue evidence="6">Leaf</tissue>
    </source>
</reference>
<sequence length="458" mass="51992">MSHHDHQWKAHCLLLSYPAQGHINPMLQFAKRLQHHRVKTTLVTTRFFWKSISNNIDSIPLESISDGYDEGPKEDAPKDPVAYVQTFSKVGSQTLSQLLQKLSHNGCGVDCVVYDSFLPWALDVAKKFGAFGAAFLTQSCAVNSVYYHLHQGVLKLPISEGEKILLPCVTELEPWDLPSFLYTQYGAHPHFWDLLVEPFSSIGKADWVLSNTVYELEPEVVDWMRKIFPLRTIGPTVPSMFLDKKIQDDDDYGINMFKPSTDLCIKWLNDKPKGSIVYASFGSLASLSEDQMEELAWSFIDSDSYFLWIVRESEEAKLPKNFMEMISEKGLVVRWCPQLQVLSHEAVGCFVTHCGWNSTLEAVSLGVPMIVVPQWSDQSTNAKHIVDVWKIGVRAALDEKGILKRETLENCIEEVMESEKGKEIKDNAIKWRDLTRNAIDEGGSSYQNIIEFVDKLSH</sequence>
<evidence type="ECO:0000256" key="1">
    <source>
        <dbReference type="ARBA" id="ARBA00009995"/>
    </source>
</evidence>
<keyword evidence="3 4" id="KW-0808">Transferase</keyword>
<dbReference type="SUPFAM" id="SSF53756">
    <property type="entry name" value="UDP-Glycosyltransferase/glycogen phosphorylase"/>
    <property type="match status" value="1"/>
</dbReference>
<dbReference type="AlphaFoldDB" id="A0A835CKU3"/>
<dbReference type="FunFam" id="3.40.50.2000:FF:000019">
    <property type="entry name" value="Glycosyltransferase"/>
    <property type="match status" value="1"/>
</dbReference>
<dbReference type="PROSITE" id="PS00375">
    <property type="entry name" value="UDPGT"/>
    <property type="match status" value="1"/>
</dbReference>
<evidence type="ECO:0000313" key="7">
    <source>
        <dbReference type="Proteomes" id="UP000634136"/>
    </source>
</evidence>
<proteinExistence type="inferred from homology"/>
<dbReference type="InterPro" id="IPR035595">
    <property type="entry name" value="UDP_glycos_trans_CS"/>
</dbReference>